<name>A0A5E4Y088_9BURK</name>
<dbReference type="EMBL" id="CABPSD010000016">
    <property type="protein sequence ID" value="VVE41698.1"/>
    <property type="molecule type" value="Genomic_DNA"/>
</dbReference>
<evidence type="ECO:0000313" key="1">
    <source>
        <dbReference type="EMBL" id="VVE41698.1"/>
    </source>
</evidence>
<accession>A0A5E4Y088</accession>
<proteinExistence type="predicted"/>
<gene>
    <name evidence="1" type="ORF">PMO31116_04151</name>
</gene>
<evidence type="ECO:0000313" key="2">
    <source>
        <dbReference type="Proteomes" id="UP000368474"/>
    </source>
</evidence>
<dbReference type="Proteomes" id="UP000368474">
    <property type="component" value="Unassembled WGS sequence"/>
</dbReference>
<organism evidence="1 2">
    <name type="scientific">Pandoraea morbifera</name>
    <dbReference type="NCBI Taxonomy" id="2508300"/>
    <lineage>
        <taxon>Bacteria</taxon>
        <taxon>Pseudomonadati</taxon>
        <taxon>Pseudomonadota</taxon>
        <taxon>Betaproteobacteria</taxon>
        <taxon>Burkholderiales</taxon>
        <taxon>Burkholderiaceae</taxon>
        <taxon>Pandoraea</taxon>
    </lineage>
</organism>
<protein>
    <submittedName>
        <fullName evidence="1">Uncharacterized protein</fullName>
    </submittedName>
</protein>
<keyword evidence="2" id="KW-1185">Reference proteome</keyword>
<dbReference type="AlphaFoldDB" id="A0A5E4Y088"/>
<sequence>MSAATTVWVEFSDDSESRALCVMGRPADSPLFEGRYIVEMQTSDPRYVAFFNEQPAAAQEYMDLPPAQHIE</sequence>
<dbReference type="RefSeq" id="WP_150568317.1">
    <property type="nucleotide sequence ID" value="NZ_CABPSD010000016.1"/>
</dbReference>
<reference evidence="1 2" key="1">
    <citation type="submission" date="2019-08" db="EMBL/GenBank/DDBJ databases">
        <authorList>
            <person name="Peeters C."/>
        </authorList>
    </citation>
    <scope>NUCLEOTIDE SEQUENCE [LARGE SCALE GENOMIC DNA]</scope>
    <source>
        <strain evidence="1 2">LMG 31116</strain>
    </source>
</reference>